<dbReference type="SMART" id="SM00331">
    <property type="entry name" value="PP2C_SIG"/>
    <property type="match status" value="1"/>
</dbReference>
<dbReference type="EMBL" id="CP041372">
    <property type="protein sequence ID" value="QKS70198.1"/>
    <property type="molecule type" value="Genomic_DNA"/>
</dbReference>
<name>A0A859FBJ3_9BACI</name>
<feature type="domain" description="PPM-type phosphatase" evidence="1">
    <location>
        <begin position="9"/>
        <end position="199"/>
    </location>
</feature>
<evidence type="ECO:0000313" key="2">
    <source>
        <dbReference type="EMBL" id="QKS70198.1"/>
    </source>
</evidence>
<dbReference type="Proteomes" id="UP000318138">
    <property type="component" value="Chromosome"/>
</dbReference>
<dbReference type="RefSeq" id="WP_176008238.1">
    <property type="nucleotide sequence ID" value="NZ_CP041372.2"/>
</dbReference>
<evidence type="ECO:0000259" key="1">
    <source>
        <dbReference type="SMART" id="SM00331"/>
    </source>
</evidence>
<dbReference type="PANTHER" id="PTHR35801">
    <property type="entry name" value="PHOSPHOSERINE PHOSPHATASE RSBX"/>
    <property type="match status" value="1"/>
</dbReference>
<dbReference type="Pfam" id="PF07228">
    <property type="entry name" value="SpoIIE"/>
    <property type="match status" value="1"/>
</dbReference>
<protein>
    <submittedName>
        <fullName evidence="2">SpoIIE family protein phosphatase</fullName>
    </submittedName>
</protein>
<dbReference type="InterPro" id="IPR001932">
    <property type="entry name" value="PPM-type_phosphatase-like_dom"/>
</dbReference>
<sequence length="200" mass="22669">MIEHQHLREIDVSIYQTAKNGNWCSGDGYLTLRTDDFVLTAVADGLGSGEEAMHASSTVMKVIEENSEKDLLTLMDLCNNEMFGTRGVVLTILKFHFHERMIEYCNVGNIACVLYRSPGKVVRPLPSRGFLSGRKKKFFIQQFAYEKDMLFLLHSDGFKLLPVHHTLFSGVERPQEVLQKVLLMMDNPDDDTTVLVGKIN</sequence>
<proteinExistence type="predicted"/>
<dbReference type="InterPro" id="IPR039248">
    <property type="entry name" value="Ptase_RsbX"/>
</dbReference>
<reference evidence="3" key="1">
    <citation type="submission" date="2019-07" db="EMBL/GenBank/DDBJ databases">
        <title>Bacillus alkalisoli sp. nov. isolated from saline soil.</title>
        <authorList>
            <person name="Sun J.-Q."/>
            <person name="Xu L."/>
        </authorList>
    </citation>
    <scope>NUCLEOTIDE SEQUENCE [LARGE SCALE GENOMIC DNA]</scope>
    <source>
        <strain evidence="3">M4U3P1</strain>
    </source>
</reference>
<keyword evidence="3" id="KW-1185">Reference proteome</keyword>
<gene>
    <name evidence="2" type="ORF">FLK61_25865</name>
</gene>
<organism evidence="2 3">
    <name type="scientific">Paenalkalicoccus suaedae</name>
    <dbReference type="NCBI Taxonomy" id="2592382"/>
    <lineage>
        <taxon>Bacteria</taxon>
        <taxon>Bacillati</taxon>
        <taxon>Bacillota</taxon>
        <taxon>Bacilli</taxon>
        <taxon>Bacillales</taxon>
        <taxon>Bacillaceae</taxon>
        <taxon>Paenalkalicoccus</taxon>
    </lineage>
</organism>
<dbReference type="KEGG" id="psua:FLK61_25865"/>
<dbReference type="PANTHER" id="PTHR35801:SF1">
    <property type="entry name" value="PHOSPHOSERINE PHOSPHATASE RSBX"/>
    <property type="match status" value="1"/>
</dbReference>
<evidence type="ECO:0000313" key="3">
    <source>
        <dbReference type="Proteomes" id="UP000318138"/>
    </source>
</evidence>
<dbReference type="InterPro" id="IPR036457">
    <property type="entry name" value="PPM-type-like_dom_sf"/>
</dbReference>
<dbReference type="SUPFAM" id="SSF81606">
    <property type="entry name" value="PP2C-like"/>
    <property type="match status" value="1"/>
</dbReference>
<dbReference type="AlphaFoldDB" id="A0A859FBJ3"/>
<dbReference type="Gene3D" id="3.60.40.10">
    <property type="entry name" value="PPM-type phosphatase domain"/>
    <property type="match status" value="1"/>
</dbReference>
<accession>A0A859FBJ3</accession>